<dbReference type="AlphaFoldDB" id="A0A921DUJ9"/>
<feature type="compositionally biased region" description="Basic and acidic residues" evidence="1">
    <location>
        <begin position="37"/>
        <end position="46"/>
    </location>
</feature>
<protein>
    <submittedName>
        <fullName evidence="2">Uncharacterized protein</fullName>
    </submittedName>
</protein>
<evidence type="ECO:0000313" key="2">
    <source>
        <dbReference type="EMBL" id="HJE14597.1"/>
    </source>
</evidence>
<feature type="region of interest" description="Disordered" evidence="1">
    <location>
        <begin position="1"/>
        <end position="53"/>
    </location>
</feature>
<gene>
    <name evidence="2" type="ORF">K8W17_00765</name>
</gene>
<organism evidence="2 3">
    <name type="scientific">Lapidilactobacillus dextrinicus</name>
    <dbReference type="NCBI Taxonomy" id="51664"/>
    <lineage>
        <taxon>Bacteria</taxon>
        <taxon>Bacillati</taxon>
        <taxon>Bacillota</taxon>
        <taxon>Bacilli</taxon>
        <taxon>Lactobacillales</taxon>
        <taxon>Lactobacillaceae</taxon>
        <taxon>Lapidilactobacillus</taxon>
    </lineage>
</organism>
<sequence length="146" mass="16381">MSQFSTEGNSHSDFKLTGLPEYRPTNIDAELIDDWSEDKNRREKLSDQANESQIRSEEILKQIEKNTASLAEITELLHESNLKHDQIIDLMGDLFAISKSKDNEEAQSLYQKAISKISSVGENVGNITTLVTLATTIYNAVLPLLK</sequence>
<dbReference type="Proteomes" id="UP000774947">
    <property type="component" value="Unassembled WGS sequence"/>
</dbReference>
<comment type="caution">
    <text evidence="2">The sequence shown here is derived from an EMBL/GenBank/DDBJ whole genome shotgun (WGS) entry which is preliminary data.</text>
</comment>
<dbReference type="EMBL" id="DYXY01000013">
    <property type="protein sequence ID" value="HJE14597.1"/>
    <property type="molecule type" value="Genomic_DNA"/>
</dbReference>
<feature type="compositionally biased region" description="Polar residues" evidence="1">
    <location>
        <begin position="1"/>
        <end position="11"/>
    </location>
</feature>
<proteinExistence type="predicted"/>
<accession>A0A921DUJ9</accession>
<evidence type="ECO:0000256" key="1">
    <source>
        <dbReference type="SAM" id="MobiDB-lite"/>
    </source>
</evidence>
<reference evidence="2" key="2">
    <citation type="submission" date="2021-09" db="EMBL/GenBank/DDBJ databases">
        <authorList>
            <person name="Gilroy R."/>
        </authorList>
    </citation>
    <scope>NUCLEOTIDE SEQUENCE</scope>
    <source>
        <strain evidence="2">CHK173-2119</strain>
    </source>
</reference>
<name>A0A921DUJ9_9LACO</name>
<evidence type="ECO:0000313" key="3">
    <source>
        <dbReference type="Proteomes" id="UP000774947"/>
    </source>
</evidence>
<reference evidence="2" key="1">
    <citation type="journal article" date="2021" name="PeerJ">
        <title>Extensive microbial diversity within the chicken gut microbiome revealed by metagenomics and culture.</title>
        <authorList>
            <person name="Gilroy R."/>
            <person name="Ravi A."/>
            <person name="Getino M."/>
            <person name="Pursley I."/>
            <person name="Horton D.L."/>
            <person name="Alikhan N.F."/>
            <person name="Baker D."/>
            <person name="Gharbi K."/>
            <person name="Hall N."/>
            <person name="Watson M."/>
            <person name="Adriaenssens E.M."/>
            <person name="Foster-Nyarko E."/>
            <person name="Jarju S."/>
            <person name="Secka A."/>
            <person name="Antonio M."/>
            <person name="Oren A."/>
            <person name="Chaudhuri R.R."/>
            <person name="La Ragione R."/>
            <person name="Hildebrand F."/>
            <person name="Pallen M.J."/>
        </authorList>
    </citation>
    <scope>NUCLEOTIDE SEQUENCE</scope>
    <source>
        <strain evidence="2">CHK173-2119</strain>
    </source>
</reference>